<evidence type="ECO:0000313" key="2">
    <source>
        <dbReference type="EMBL" id="BDZ55875.1"/>
    </source>
</evidence>
<keyword evidence="3" id="KW-1185">Reference proteome</keyword>
<organism evidence="2 3">
    <name type="scientific">Agromyces marinus</name>
    <dbReference type="NCBI Taxonomy" id="1389020"/>
    <lineage>
        <taxon>Bacteria</taxon>
        <taxon>Bacillati</taxon>
        <taxon>Actinomycetota</taxon>
        <taxon>Actinomycetes</taxon>
        <taxon>Micrococcales</taxon>
        <taxon>Microbacteriaceae</taxon>
        <taxon>Agromyces</taxon>
    </lineage>
</organism>
<protein>
    <submittedName>
        <fullName evidence="2">Uncharacterized protein</fullName>
    </submittedName>
</protein>
<gene>
    <name evidence="2" type="ORF">GCM10025870_29480</name>
</gene>
<evidence type="ECO:0000313" key="3">
    <source>
        <dbReference type="Proteomes" id="UP001321477"/>
    </source>
</evidence>
<accession>A0ABM8H4Z4</accession>
<name>A0ABM8H4Z4_9MICO</name>
<keyword evidence="1" id="KW-1133">Transmembrane helix</keyword>
<keyword evidence="1" id="KW-0812">Transmembrane</keyword>
<feature type="transmembrane region" description="Helical" evidence="1">
    <location>
        <begin position="26"/>
        <end position="52"/>
    </location>
</feature>
<proteinExistence type="predicted"/>
<evidence type="ECO:0000256" key="1">
    <source>
        <dbReference type="SAM" id="Phobius"/>
    </source>
</evidence>
<dbReference type="Proteomes" id="UP001321477">
    <property type="component" value="Chromosome"/>
</dbReference>
<reference evidence="3" key="1">
    <citation type="journal article" date="2019" name="Int. J. Syst. Evol. Microbiol.">
        <title>The Global Catalogue of Microorganisms (GCM) 10K type strain sequencing project: providing services to taxonomists for standard genome sequencing and annotation.</title>
        <authorList>
            <consortium name="The Broad Institute Genomics Platform"/>
            <consortium name="The Broad Institute Genome Sequencing Center for Infectious Disease"/>
            <person name="Wu L."/>
            <person name="Ma J."/>
        </authorList>
    </citation>
    <scope>NUCLEOTIDE SEQUENCE [LARGE SCALE GENOMIC DNA]</scope>
    <source>
        <strain evidence="3">NBRC 109019</strain>
    </source>
</reference>
<keyword evidence="1" id="KW-0472">Membrane</keyword>
<dbReference type="EMBL" id="AP027734">
    <property type="protein sequence ID" value="BDZ55875.1"/>
    <property type="molecule type" value="Genomic_DNA"/>
</dbReference>
<sequence>MLALVFVAVALAGRRGVLVRLDARRIARTALVAVAGVGLSVWVAGFGMGISIADAFMTSGGDAAGTGALLAVVWVAAGIAAAVRLIPAPPRRSGASSA</sequence>
<feature type="transmembrane region" description="Helical" evidence="1">
    <location>
        <begin position="64"/>
        <end position="86"/>
    </location>
</feature>